<evidence type="ECO:0000313" key="2">
    <source>
        <dbReference type="EMBL" id="QES29571.1"/>
    </source>
</evidence>
<gene>
    <name evidence="2" type="ORF">DEJ47_26795</name>
</gene>
<name>A0A5P2BK97_STRVZ</name>
<sequence>MTASFVLVSGGYTGGWLWRDVAAGLRAAGAEVHAATLTGLGDRRHLAGPGIDLDTHIEDVTQLIDHIDAPEVVLVGYCYGIYPSVGAADRRADRVSRLVHLDSPMPQDGYSMIDQVREQMPDGPARDRTLTQQERAEDGWRIPAPSLEEWRAHGNLAGVSDEALARLARLASPAPAGPYAQKLRISDAVAALPTTGVFCTTGGTMDIAALEALVASGLPLVQHLADPRATFFDMATGHWPMLSVPDELADVLLRAAAGEGHRLTAATA</sequence>
<dbReference type="Gene3D" id="3.40.50.1820">
    <property type="entry name" value="alpha/beta hydrolase"/>
    <property type="match status" value="1"/>
</dbReference>
<evidence type="ECO:0000313" key="3">
    <source>
        <dbReference type="Proteomes" id="UP000323046"/>
    </source>
</evidence>
<dbReference type="Proteomes" id="UP000323046">
    <property type="component" value="Chromosome"/>
</dbReference>
<organism evidence="2 3">
    <name type="scientific">Streptomyces venezuelae</name>
    <dbReference type="NCBI Taxonomy" id="54571"/>
    <lineage>
        <taxon>Bacteria</taxon>
        <taxon>Bacillati</taxon>
        <taxon>Actinomycetota</taxon>
        <taxon>Actinomycetes</taxon>
        <taxon>Kitasatosporales</taxon>
        <taxon>Streptomycetaceae</taxon>
        <taxon>Streptomyces</taxon>
    </lineage>
</organism>
<dbReference type="SUPFAM" id="SSF53474">
    <property type="entry name" value="alpha/beta-Hydrolases"/>
    <property type="match status" value="1"/>
</dbReference>
<dbReference type="GO" id="GO:0003824">
    <property type="term" value="F:catalytic activity"/>
    <property type="evidence" value="ECO:0007669"/>
    <property type="project" value="UniProtKB-ARBA"/>
</dbReference>
<dbReference type="RefSeq" id="WP_150172405.1">
    <property type="nucleotide sequence ID" value="NZ_CP029193.1"/>
</dbReference>
<dbReference type="Pfam" id="PF12697">
    <property type="entry name" value="Abhydrolase_6"/>
    <property type="match status" value="1"/>
</dbReference>
<dbReference type="PANTHER" id="PTHR37017:SF10">
    <property type="entry name" value="AB HYDROLASE-1 DOMAIN-CONTAINING PROTEIN"/>
    <property type="match status" value="1"/>
</dbReference>
<dbReference type="OrthoDB" id="9773549at2"/>
<dbReference type="InterPro" id="IPR052897">
    <property type="entry name" value="Sec-Metab_Biosynth_Hydrolase"/>
</dbReference>
<proteinExistence type="predicted"/>
<dbReference type="PANTHER" id="PTHR37017">
    <property type="entry name" value="AB HYDROLASE-1 DOMAIN-CONTAINING PROTEIN-RELATED"/>
    <property type="match status" value="1"/>
</dbReference>
<dbReference type="InterPro" id="IPR000073">
    <property type="entry name" value="AB_hydrolase_1"/>
</dbReference>
<dbReference type="AlphaFoldDB" id="A0A5P2BK97"/>
<protein>
    <recommendedName>
        <fullName evidence="1">AB hydrolase-1 domain-containing protein</fullName>
    </recommendedName>
</protein>
<feature type="domain" description="AB hydrolase-1" evidence="1">
    <location>
        <begin position="5"/>
        <end position="251"/>
    </location>
</feature>
<accession>A0A5P2BK97</accession>
<dbReference type="InterPro" id="IPR029058">
    <property type="entry name" value="AB_hydrolase_fold"/>
</dbReference>
<evidence type="ECO:0000259" key="1">
    <source>
        <dbReference type="Pfam" id="PF12697"/>
    </source>
</evidence>
<keyword evidence="3" id="KW-1185">Reference proteome</keyword>
<dbReference type="EMBL" id="CP029193">
    <property type="protein sequence ID" value="QES29571.1"/>
    <property type="molecule type" value="Genomic_DNA"/>
</dbReference>
<reference evidence="2 3" key="1">
    <citation type="submission" date="2018-05" db="EMBL/GenBank/DDBJ databases">
        <title>Streptomyces venezuelae.</title>
        <authorList>
            <person name="Kim W."/>
            <person name="Lee N."/>
            <person name="Cho B.-K."/>
        </authorList>
    </citation>
    <scope>NUCLEOTIDE SEQUENCE [LARGE SCALE GENOMIC DNA]</scope>
    <source>
        <strain evidence="2 3">ATCC 14583</strain>
    </source>
</reference>